<feature type="region of interest" description="Disordered" evidence="1">
    <location>
        <begin position="187"/>
        <end position="257"/>
    </location>
</feature>
<accession>A0A834T539</accession>
<proteinExistence type="predicted"/>
<gene>
    <name evidence="3" type="ORF">G2W53_029099</name>
</gene>
<dbReference type="Pfam" id="PF14111">
    <property type="entry name" value="DUF4283"/>
    <property type="match status" value="1"/>
</dbReference>
<feature type="compositionally biased region" description="Basic and acidic residues" evidence="1">
    <location>
        <begin position="246"/>
        <end position="257"/>
    </location>
</feature>
<keyword evidence="4" id="KW-1185">Reference proteome</keyword>
<comment type="caution">
    <text evidence="3">The sequence shown here is derived from an EMBL/GenBank/DDBJ whole genome shotgun (WGS) entry which is preliminary data.</text>
</comment>
<evidence type="ECO:0000313" key="3">
    <source>
        <dbReference type="EMBL" id="KAF7815130.1"/>
    </source>
</evidence>
<dbReference type="PANTHER" id="PTHR31286">
    <property type="entry name" value="GLYCINE-RICH CELL WALL STRUCTURAL PROTEIN 1.8-LIKE"/>
    <property type="match status" value="1"/>
</dbReference>
<dbReference type="EMBL" id="JAAIUW010000009">
    <property type="protein sequence ID" value="KAF7815130.1"/>
    <property type="molecule type" value="Genomic_DNA"/>
</dbReference>
<evidence type="ECO:0000313" key="4">
    <source>
        <dbReference type="Proteomes" id="UP000634136"/>
    </source>
</evidence>
<dbReference type="OrthoDB" id="1096772at2759"/>
<sequence>MENGFFVVSFTNQEDYLVALQGGPWVITDHYLLVQRWRPNFSLLNSEEPTKIAIWIRNTNLPLEFYNGRFLFKIGSLIGKTLKLDLETSITTRGKFARICVEIKLGRKLKPMIEVKGRRYNVEYEGLHLIYFTCGKYGHTQNFCMKGGKNKDGEREAQARIEGEAAPYGNPRSTGGFNVLRNVGEEIENRDQNRRRGPGPRPTNDQEPQPGKGRGPSHIKRGKKGELERRFVKELQPSDAPPPKPLEAKAMDEDPKG</sequence>
<dbReference type="Proteomes" id="UP000634136">
    <property type="component" value="Unassembled WGS sequence"/>
</dbReference>
<reference evidence="3" key="1">
    <citation type="submission" date="2020-09" db="EMBL/GenBank/DDBJ databases">
        <title>Genome-Enabled Discovery of Anthraquinone Biosynthesis in Senna tora.</title>
        <authorList>
            <person name="Kang S.-H."/>
            <person name="Pandey R.P."/>
            <person name="Lee C.-M."/>
            <person name="Sim J.-S."/>
            <person name="Jeong J.-T."/>
            <person name="Choi B.-S."/>
            <person name="Jung M."/>
            <person name="Ginzburg D."/>
            <person name="Zhao K."/>
            <person name="Won S.Y."/>
            <person name="Oh T.-J."/>
            <person name="Yu Y."/>
            <person name="Kim N.-H."/>
            <person name="Lee O.R."/>
            <person name="Lee T.-H."/>
            <person name="Bashyal P."/>
            <person name="Kim T.-S."/>
            <person name="Lee W.-H."/>
            <person name="Kawkins C."/>
            <person name="Kim C.-K."/>
            <person name="Kim J.S."/>
            <person name="Ahn B.O."/>
            <person name="Rhee S.Y."/>
            <person name="Sohng J.K."/>
        </authorList>
    </citation>
    <scope>NUCLEOTIDE SEQUENCE</scope>
    <source>
        <tissue evidence="3">Leaf</tissue>
    </source>
</reference>
<dbReference type="InterPro" id="IPR025558">
    <property type="entry name" value="DUF4283"/>
</dbReference>
<dbReference type="PANTHER" id="PTHR31286:SF99">
    <property type="entry name" value="DUF4283 DOMAIN-CONTAINING PROTEIN"/>
    <property type="match status" value="1"/>
</dbReference>
<organism evidence="3 4">
    <name type="scientific">Senna tora</name>
    <dbReference type="NCBI Taxonomy" id="362788"/>
    <lineage>
        <taxon>Eukaryota</taxon>
        <taxon>Viridiplantae</taxon>
        <taxon>Streptophyta</taxon>
        <taxon>Embryophyta</taxon>
        <taxon>Tracheophyta</taxon>
        <taxon>Spermatophyta</taxon>
        <taxon>Magnoliopsida</taxon>
        <taxon>eudicotyledons</taxon>
        <taxon>Gunneridae</taxon>
        <taxon>Pentapetalae</taxon>
        <taxon>rosids</taxon>
        <taxon>fabids</taxon>
        <taxon>Fabales</taxon>
        <taxon>Fabaceae</taxon>
        <taxon>Caesalpinioideae</taxon>
        <taxon>Cassia clade</taxon>
        <taxon>Senna</taxon>
    </lineage>
</organism>
<feature type="domain" description="DUF4283" evidence="2">
    <location>
        <begin position="1"/>
        <end position="43"/>
    </location>
</feature>
<protein>
    <recommendedName>
        <fullName evidence="2">DUF4283 domain-containing protein</fullName>
    </recommendedName>
</protein>
<evidence type="ECO:0000256" key="1">
    <source>
        <dbReference type="SAM" id="MobiDB-lite"/>
    </source>
</evidence>
<name>A0A834T539_9FABA</name>
<evidence type="ECO:0000259" key="2">
    <source>
        <dbReference type="Pfam" id="PF14111"/>
    </source>
</evidence>
<dbReference type="AlphaFoldDB" id="A0A834T539"/>
<dbReference type="InterPro" id="IPR040256">
    <property type="entry name" value="At4g02000-like"/>
</dbReference>
<feature type="compositionally biased region" description="Basic and acidic residues" evidence="1">
    <location>
        <begin position="224"/>
        <end position="233"/>
    </location>
</feature>